<keyword evidence="1 3" id="KW-0963">Cytoplasm</keyword>
<dbReference type="NCBIfam" id="TIGR00086">
    <property type="entry name" value="smpB"/>
    <property type="match status" value="1"/>
</dbReference>
<dbReference type="PANTHER" id="PTHR30308">
    <property type="entry name" value="TMRNA-BINDING COMPONENT OF TRANS-TRANSLATION TAGGING COMPLEX"/>
    <property type="match status" value="1"/>
</dbReference>
<dbReference type="NCBIfam" id="NF003843">
    <property type="entry name" value="PRK05422.1"/>
    <property type="match status" value="1"/>
</dbReference>
<name>A0A848HIA0_9BURK</name>
<dbReference type="GO" id="GO:0070929">
    <property type="term" value="P:trans-translation"/>
    <property type="evidence" value="ECO:0007669"/>
    <property type="project" value="UniProtKB-UniRule"/>
</dbReference>
<dbReference type="InterPro" id="IPR020081">
    <property type="entry name" value="SsrA-bd_prot_CS"/>
</dbReference>
<gene>
    <name evidence="3 5" type="primary">smpB</name>
    <name evidence="5" type="ORF">HHL11_31130</name>
</gene>
<evidence type="ECO:0000256" key="2">
    <source>
        <dbReference type="ARBA" id="ARBA00022884"/>
    </source>
</evidence>
<comment type="subcellular location">
    <subcellularLocation>
        <location evidence="3">Cytoplasm</location>
    </subcellularLocation>
    <text evidence="3">The tmRNA-SmpB complex associates with stalled 70S ribosomes.</text>
</comment>
<dbReference type="Gene3D" id="2.40.280.10">
    <property type="match status" value="1"/>
</dbReference>
<dbReference type="Pfam" id="PF01668">
    <property type="entry name" value="SmpB"/>
    <property type="match status" value="1"/>
</dbReference>
<dbReference type="Proteomes" id="UP000541185">
    <property type="component" value="Unassembled WGS sequence"/>
</dbReference>
<protein>
    <recommendedName>
        <fullName evidence="3">SsrA-binding protein</fullName>
    </recommendedName>
    <alternativeName>
        <fullName evidence="3">Small protein B</fullName>
    </alternativeName>
</protein>
<comment type="caution">
    <text evidence="5">The sequence shown here is derived from an EMBL/GenBank/DDBJ whole genome shotgun (WGS) entry which is preliminary data.</text>
</comment>
<dbReference type="HAMAP" id="MF_00023">
    <property type="entry name" value="SmpB"/>
    <property type="match status" value="1"/>
</dbReference>
<reference evidence="5 6" key="1">
    <citation type="submission" date="2020-04" db="EMBL/GenBank/DDBJ databases">
        <title>Ramlibacter sp. G-1-2-2 isolated from soil.</title>
        <authorList>
            <person name="Dahal R.H."/>
        </authorList>
    </citation>
    <scope>NUCLEOTIDE SEQUENCE [LARGE SCALE GENOMIC DNA]</scope>
    <source>
        <strain evidence="5 6">G-1-2-2</strain>
    </source>
</reference>
<evidence type="ECO:0000313" key="6">
    <source>
        <dbReference type="Proteomes" id="UP000541185"/>
    </source>
</evidence>
<evidence type="ECO:0000256" key="3">
    <source>
        <dbReference type="HAMAP-Rule" id="MF_00023"/>
    </source>
</evidence>
<evidence type="ECO:0000313" key="5">
    <source>
        <dbReference type="EMBL" id="NML48243.1"/>
    </source>
</evidence>
<dbReference type="InterPro" id="IPR023620">
    <property type="entry name" value="SmpB"/>
</dbReference>
<comment type="similarity">
    <text evidence="3">Belongs to the SmpB family.</text>
</comment>
<sequence length="157" mass="18163">MSTKKETPRRIADNKKAAYNYFFEERYEAGIVLEGWEVKALREGKVQLTDGYVVIRSGELFLIGCQINPLLTASTHVRPDSVRSKKLLMKKDEIRRLIGKVEQKGHTLVALQLYWKEGKVKAEIALAKGKAEHDKRSTIKDREGKREVERAMKERHR</sequence>
<keyword evidence="6" id="KW-1185">Reference proteome</keyword>
<comment type="function">
    <text evidence="3">Required for rescue of stalled ribosomes mediated by trans-translation. Binds to transfer-messenger RNA (tmRNA), required for stable association of tmRNA with ribosomes. tmRNA and SmpB together mimic tRNA shape, replacing the anticodon stem-loop with SmpB. tmRNA is encoded by the ssrA gene; the 2 termini fold to resemble tRNA(Ala) and it encodes a 'tag peptide', a short internal open reading frame. During trans-translation Ala-aminoacylated tmRNA acts like a tRNA, entering the A-site of stalled ribosomes, displacing the stalled mRNA. The ribosome then switches to translate the ORF on the tmRNA; the nascent peptide is terminated with the 'tag peptide' encoded by the tmRNA and targeted for degradation. The ribosome is freed to recommence translation, which seems to be the essential function of trans-translation.</text>
</comment>
<dbReference type="PANTHER" id="PTHR30308:SF2">
    <property type="entry name" value="SSRA-BINDING PROTEIN"/>
    <property type="match status" value="1"/>
</dbReference>
<accession>A0A848HIA0</accession>
<dbReference type="PROSITE" id="PS01317">
    <property type="entry name" value="SSRP"/>
    <property type="match status" value="1"/>
</dbReference>
<organism evidence="5 6">
    <name type="scientific">Ramlibacter agri</name>
    <dbReference type="NCBI Taxonomy" id="2728837"/>
    <lineage>
        <taxon>Bacteria</taxon>
        <taxon>Pseudomonadati</taxon>
        <taxon>Pseudomonadota</taxon>
        <taxon>Betaproteobacteria</taxon>
        <taxon>Burkholderiales</taxon>
        <taxon>Comamonadaceae</taxon>
        <taxon>Ramlibacter</taxon>
    </lineage>
</organism>
<dbReference type="GO" id="GO:0005829">
    <property type="term" value="C:cytosol"/>
    <property type="evidence" value="ECO:0007669"/>
    <property type="project" value="TreeGrafter"/>
</dbReference>
<dbReference type="GO" id="GO:0070930">
    <property type="term" value="P:trans-translation-dependent protein tagging"/>
    <property type="evidence" value="ECO:0007669"/>
    <property type="project" value="TreeGrafter"/>
</dbReference>
<keyword evidence="2 3" id="KW-0694">RNA-binding</keyword>
<dbReference type="RefSeq" id="WP_169422573.1">
    <property type="nucleotide sequence ID" value="NZ_JABBFX010000004.1"/>
</dbReference>
<dbReference type="EMBL" id="JABBFX010000004">
    <property type="protein sequence ID" value="NML48243.1"/>
    <property type="molecule type" value="Genomic_DNA"/>
</dbReference>
<dbReference type="AlphaFoldDB" id="A0A848HIA0"/>
<proteinExistence type="inferred from homology"/>
<evidence type="ECO:0000256" key="4">
    <source>
        <dbReference type="SAM" id="MobiDB-lite"/>
    </source>
</evidence>
<dbReference type="CDD" id="cd09294">
    <property type="entry name" value="SmpB"/>
    <property type="match status" value="1"/>
</dbReference>
<evidence type="ECO:0000256" key="1">
    <source>
        <dbReference type="ARBA" id="ARBA00022490"/>
    </source>
</evidence>
<dbReference type="GO" id="GO:0003723">
    <property type="term" value="F:RNA binding"/>
    <property type="evidence" value="ECO:0007669"/>
    <property type="project" value="UniProtKB-UniRule"/>
</dbReference>
<dbReference type="InterPro" id="IPR000037">
    <property type="entry name" value="SsrA-bd_prot"/>
</dbReference>
<dbReference type="SUPFAM" id="SSF74982">
    <property type="entry name" value="Small protein B (SmpB)"/>
    <property type="match status" value="1"/>
</dbReference>
<feature type="region of interest" description="Disordered" evidence="4">
    <location>
        <begin position="130"/>
        <end position="157"/>
    </location>
</feature>